<protein>
    <submittedName>
        <fullName evidence="1">Uncharacterized protein</fullName>
    </submittedName>
</protein>
<keyword evidence="2" id="KW-1185">Reference proteome</keyword>
<name>A0AAD3CHC3_9STRA</name>
<comment type="caution">
    <text evidence="1">The sequence shown here is derived from an EMBL/GenBank/DDBJ whole genome shotgun (WGS) entry which is preliminary data.</text>
</comment>
<evidence type="ECO:0000313" key="1">
    <source>
        <dbReference type="EMBL" id="GFH44625.1"/>
    </source>
</evidence>
<sequence length="121" mass="13848">MTQNIIEKKAGEIPDGTKTLGCDVYQTLQKTGSKMVFMNYQNSNRLQRVLATHHCPSMVESPVNDNSTVTLTEWIDAKGETLEWGYDSRRDQTCRRVTSNMEDSMYACEDQLYMNPDLLTL</sequence>
<proteinExistence type="predicted"/>
<dbReference type="Proteomes" id="UP001054902">
    <property type="component" value="Unassembled WGS sequence"/>
</dbReference>
<organism evidence="1 2">
    <name type="scientific">Chaetoceros tenuissimus</name>
    <dbReference type="NCBI Taxonomy" id="426638"/>
    <lineage>
        <taxon>Eukaryota</taxon>
        <taxon>Sar</taxon>
        <taxon>Stramenopiles</taxon>
        <taxon>Ochrophyta</taxon>
        <taxon>Bacillariophyta</taxon>
        <taxon>Coscinodiscophyceae</taxon>
        <taxon>Chaetocerotophycidae</taxon>
        <taxon>Chaetocerotales</taxon>
        <taxon>Chaetocerotaceae</taxon>
        <taxon>Chaetoceros</taxon>
    </lineage>
</organism>
<reference evidence="1 2" key="1">
    <citation type="journal article" date="2021" name="Sci. Rep.">
        <title>The genome of the diatom Chaetoceros tenuissimus carries an ancient integrated fragment of an extant virus.</title>
        <authorList>
            <person name="Hongo Y."/>
            <person name="Kimura K."/>
            <person name="Takaki Y."/>
            <person name="Yoshida Y."/>
            <person name="Baba S."/>
            <person name="Kobayashi G."/>
            <person name="Nagasaki K."/>
            <person name="Hano T."/>
            <person name="Tomaru Y."/>
        </authorList>
    </citation>
    <scope>NUCLEOTIDE SEQUENCE [LARGE SCALE GENOMIC DNA]</scope>
    <source>
        <strain evidence="1 2">NIES-3715</strain>
    </source>
</reference>
<dbReference type="AlphaFoldDB" id="A0AAD3CHC3"/>
<evidence type="ECO:0000313" key="2">
    <source>
        <dbReference type="Proteomes" id="UP001054902"/>
    </source>
</evidence>
<accession>A0AAD3CHC3</accession>
<dbReference type="EMBL" id="BLLK01000020">
    <property type="protein sequence ID" value="GFH44625.1"/>
    <property type="molecule type" value="Genomic_DNA"/>
</dbReference>
<gene>
    <name evidence="1" type="ORF">CTEN210_01099</name>
</gene>